<proteinExistence type="predicted"/>
<dbReference type="EMBL" id="LAZR01029038">
    <property type="protein sequence ID" value="KKL60770.1"/>
    <property type="molecule type" value="Genomic_DNA"/>
</dbReference>
<dbReference type="AlphaFoldDB" id="A0A0F9FTW0"/>
<gene>
    <name evidence="1" type="ORF">LCGC14_2202000</name>
</gene>
<organism evidence="1">
    <name type="scientific">marine sediment metagenome</name>
    <dbReference type="NCBI Taxonomy" id="412755"/>
    <lineage>
        <taxon>unclassified sequences</taxon>
        <taxon>metagenomes</taxon>
        <taxon>ecological metagenomes</taxon>
    </lineage>
</organism>
<sequence>MTACTHYTPVASLLACGTSGCVGWRGSCFNSHCIDDTYWFSIPPTDTNETIHWAGDDPRKYMRKFPEGSWMATPSIELARCHNIRSYLAMPMGVPSSAPNYSH</sequence>
<name>A0A0F9FTW0_9ZZZZ</name>
<evidence type="ECO:0000313" key="1">
    <source>
        <dbReference type="EMBL" id="KKL60770.1"/>
    </source>
</evidence>
<protein>
    <submittedName>
        <fullName evidence="1">Uncharacterized protein</fullName>
    </submittedName>
</protein>
<comment type="caution">
    <text evidence="1">The sequence shown here is derived from an EMBL/GenBank/DDBJ whole genome shotgun (WGS) entry which is preliminary data.</text>
</comment>
<reference evidence="1" key="1">
    <citation type="journal article" date="2015" name="Nature">
        <title>Complex archaea that bridge the gap between prokaryotes and eukaryotes.</title>
        <authorList>
            <person name="Spang A."/>
            <person name="Saw J.H."/>
            <person name="Jorgensen S.L."/>
            <person name="Zaremba-Niedzwiedzka K."/>
            <person name="Martijn J."/>
            <person name="Lind A.E."/>
            <person name="van Eijk R."/>
            <person name="Schleper C."/>
            <person name="Guy L."/>
            <person name="Ettema T.J."/>
        </authorList>
    </citation>
    <scope>NUCLEOTIDE SEQUENCE</scope>
</reference>
<accession>A0A0F9FTW0</accession>